<dbReference type="Proteomes" id="UP000579281">
    <property type="component" value="Unassembled WGS sequence"/>
</dbReference>
<proteinExistence type="predicted"/>
<evidence type="ECO:0000313" key="2">
    <source>
        <dbReference type="Proteomes" id="UP000579281"/>
    </source>
</evidence>
<dbReference type="Gene3D" id="3.40.47.40">
    <property type="entry name" value="Stage V sporulation protein AD"/>
    <property type="match status" value="1"/>
</dbReference>
<name>A0A841KQK0_9FIRM</name>
<dbReference type="EMBL" id="JACHEN010000011">
    <property type="protein sequence ID" value="MBB6216024.1"/>
    <property type="molecule type" value="Genomic_DNA"/>
</dbReference>
<dbReference type="GO" id="GO:0016746">
    <property type="term" value="F:acyltransferase activity"/>
    <property type="evidence" value="ECO:0007669"/>
    <property type="project" value="InterPro"/>
</dbReference>
<dbReference type="PIRSF" id="PIRSF011570">
    <property type="entry name" value="SpoVAD"/>
    <property type="match status" value="1"/>
</dbReference>
<dbReference type="NCBIfam" id="TIGR02845">
    <property type="entry name" value="spore_V_AD"/>
    <property type="match status" value="1"/>
</dbReference>
<organism evidence="1 2">
    <name type="scientific">Anaerosolibacter carboniphilus</name>
    <dbReference type="NCBI Taxonomy" id="1417629"/>
    <lineage>
        <taxon>Bacteria</taxon>
        <taxon>Bacillati</taxon>
        <taxon>Bacillota</taxon>
        <taxon>Clostridia</taxon>
        <taxon>Peptostreptococcales</taxon>
        <taxon>Thermotaleaceae</taxon>
        <taxon>Anaerosolibacter</taxon>
    </lineage>
</organism>
<dbReference type="AlphaFoldDB" id="A0A841KQK0"/>
<dbReference type="InterPro" id="IPR038369">
    <property type="entry name" value="SpoVAD_sf"/>
</dbReference>
<evidence type="ECO:0000313" key="1">
    <source>
        <dbReference type="EMBL" id="MBB6216024.1"/>
    </source>
</evidence>
<dbReference type="InterPro" id="IPR016039">
    <property type="entry name" value="Thiolase-like"/>
</dbReference>
<dbReference type="NCBIfam" id="NF006160">
    <property type="entry name" value="PRK08304.1"/>
    <property type="match status" value="1"/>
</dbReference>
<keyword evidence="2" id="KW-1185">Reference proteome</keyword>
<comment type="caution">
    <text evidence="1">The sequence shown here is derived from an EMBL/GenBank/DDBJ whole genome shotgun (WGS) entry which is preliminary data.</text>
</comment>
<dbReference type="SUPFAM" id="SSF53901">
    <property type="entry name" value="Thiolase-like"/>
    <property type="match status" value="1"/>
</dbReference>
<gene>
    <name evidence="1" type="ORF">HNQ80_002115</name>
</gene>
<dbReference type="Pfam" id="PF07451">
    <property type="entry name" value="SpoVAD"/>
    <property type="match status" value="1"/>
</dbReference>
<dbReference type="RefSeq" id="WP_184310563.1">
    <property type="nucleotide sequence ID" value="NZ_JACHEN010000011.1"/>
</dbReference>
<dbReference type="InterPro" id="IPR010894">
    <property type="entry name" value="SpoVAD"/>
</dbReference>
<accession>A0A841KQK0</accession>
<reference evidence="1 2" key="1">
    <citation type="submission" date="2020-08" db="EMBL/GenBank/DDBJ databases">
        <title>Genomic Encyclopedia of Type Strains, Phase IV (KMG-IV): sequencing the most valuable type-strain genomes for metagenomic binning, comparative biology and taxonomic classification.</title>
        <authorList>
            <person name="Goeker M."/>
        </authorList>
    </citation>
    <scope>NUCLEOTIDE SEQUENCE [LARGE SCALE GENOMIC DNA]</scope>
    <source>
        <strain evidence="1 2">DSM 103526</strain>
    </source>
</reference>
<protein>
    <submittedName>
        <fullName evidence="1">Stage V sporulation protein AD</fullName>
    </submittedName>
</protein>
<sequence>MASKKLGKQTVKFDHPPVIIGTATTVGPKEGQGPLNSYFDTVLSDDLYGENSWELAESKMLRETVKLAIQKSNKNITDMEYMLSGDLLNQLMSATFAARDLGIPFFGLYGACSTMTESLSLGSMLIDGGYAKHLVAVTSSHFSAAERQFRFPLELGNQRPLTAQWTVTGSGAAILASYGQGPRITHVTTGKVVDLGIKDANNMGAAMAPAATDTIAAHFQDTGFTPETYDLIVTGDLGAIGKEITQEMVYDRGYNIAKVYNDCGLMIFDNQAQDTHAGGSGCGCSASVFCGYIYRLMQEKKLNRVLLISTGALLSTTSAQQGQSIPGIAHAVTITNTVDG</sequence>